<evidence type="ECO:0000256" key="5">
    <source>
        <dbReference type="SAM" id="Phobius"/>
    </source>
</evidence>
<keyword evidence="2 5" id="KW-0812">Transmembrane</keyword>
<dbReference type="Proteomes" id="UP001432322">
    <property type="component" value="Unassembled WGS sequence"/>
</dbReference>
<dbReference type="AlphaFoldDB" id="A0AAV5W614"/>
<feature type="transmembrane region" description="Helical" evidence="5">
    <location>
        <begin position="117"/>
        <end position="139"/>
    </location>
</feature>
<keyword evidence="3 5" id="KW-1133">Transmembrane helix</keyword>
<evidence type="ECO:0000313" key="7">
    <source>
        <dbReference type="Proteomes" id="UP001432322"/>
    </source>
</evidence>
<feature type="transmembrane region" description="Helical" evidence="5">
    <location>
        <begin position="172"/>
        <end position="199"/>
    </location>
</feature>
<dbReference type="GO" id="GO:0012505">
    <property type="term" value="C:endomembrane system"/>
    <property type="evidence" value="ECO:0007669"/>
    <property type="project" value="UniProtKB-SubCell"/>
</dbReference>
<feature type="transmembrane region" description="Helical" evidence="5">
    <location>
        <begin position="87"/>
        <end position="105"/>
    </location>
</feature>
<keyword evidence="7" id="KW-1185">Reference proteome</keyword>
<feature type="transmembrane region" description="Helical" evidence="5">
    <location>
        <begin position="52"/>
        <end position="75"/>
    </location>
</feature>
<evidence type="ECO:0000256" key="1">
    <source>
        <dbReference type="ARBA" id="ARBA00004127"/>
    </source>
</evidence>
<evidence type="ECO:0000313" key="6">
    <source>
        <dbReference type="EMBL" id="GMT27185.1"/>
    </source>
</evidence>
<sequence length="324" mass="36487">KLMSDFGTFLEDDAIVESHLTISSQFRSEVNNADPKYRCLCNQMHSVTGVKIIAGMLCFTALVELWAFTLNLLAWSDGEPEARVGTSFVQFLFGCFVAGSVVLALSKERSGYLVPYMAMQIIGLACACIFFVAFIYMALFEFEPETAGVFFSKQQWNPDAIAKPNYANYASFVMLFITGALIGIQIWLIDIVFACWRYFRDKRSSILREQRQNYLNCKNLPPVSGLQQPYPLRVCVSVDAIPATPRRRVESARLISTSADRVDKCEPVQSRRETVASKYSKRFILLDLPPLFHSQSTQTLPVRRVDASRIYSTSLGALNLRTTA</sequence>
<name>A0AAV5W614_9BILA</name>
<evidence type="ECO:0000256" key="4">
    <source>
        <dbReference type="ARBA" id="ARBA00023136"/>
    </source>
</evidence>
<gene>
    <name evidence="6" type="ORF">PFISCL1PPCAC_18482</name>
</gene>
<dbReference type="GO" id="GO:0005765">
    <property type="term" value="C:lysosomal membrane"/>
    <property type="evidence" value="ECO:0007669"/>
    <property type="project" value="TreeGrafter"/>
</dbReference>
<evidence type="ECO:0000256" key="2">
    <source>
        <dbReference type="ARBA" id="ARBA00022692"/>
    </source>
</evidence>
<dbReference type="EMBL" id="BTSY01000005">
    <property type="protein sequence ID" value="GMT27185.1"/>
    <property type="molecule type" value="Genomic_DNA"/>
</dbReference>
<comment type="caution">
    <text evidence="6">The sequence shown here is derived from an EMBL/GenBank/DDBJ whole genome shotgun (WGS) entry which is preliminary data.</text>
</comment>
<proteinExistence type="predicted"/>
<comment type="subcellular location">
    <subcellularLocation>
        <location evidence="1">Endomembrane system</location>
        <topology evidence="1">Multi-pass membrane protein</topology>
    </subcellularLocation>
</comment>
<evidence type="ECO:0000256" key="3">
    <source>
        <dbReference type="ARBA" id="ARBA00022989"/>
    </source>
</evidence>
<dbReference type="PANTHER" id="PTHR12479:SF16">
    <property type="entry name" value="CONSERVED PLASMA MEMBRANE PROTEIN"/>
    <property type="match status" value="1"/>
</dbReference>
<accession>A0AAV5W614</accession>
<reference evidence="6" key="1">
    <citation type="submission" date="2023-10" db="EMBL/GenBank/DDBJ databases">
        <title>Genome assembly of Pristionchus species.</title>
        <authorList>
            <person name="Yoshida K."/>
            <person name="Sommer R.J."/>
        </authorList>
    </citation>
    <scope>NUCLEOTIDE SEQUENCE</scope>
    <source>
        <strain evidence="6">RS5133</strain>
    </source>
</reference>
<protein>
    <submittedName>
        <fullName evidence="6">Uncharacterized protein</fullName>
    </submittedName>
</protein>
<feature type="non-terminal residue" evidence="6">
    <location>
        <position position="1"/>
    </location>
</feature>
<dbReference type="InterPro" id="IPR051115">
    <property type="entry name" value="LAPTM_transporter"/>
</dbReference>
<dbReference type="PANTHER" id="PTHR12479">
    <property type="entry name" value="LYSOSOMAL-ASSOCIATED TRANSMEMBRANE PROTEIN"/>
    <property type="match status" value="1"/>
</dbReference>
<organism evidence="6 7">
    <name type="scientific">Pristionchus fissidentatus</name>
    <dbReference type="NCBI Taxonomy" id="1538716"/>
    <lineage>
        <taxon>Eukaryota</taxon>
        <taxon>Metazoa</taxon>
        <taxon>Ecdysozoa</taxon>
        <taxon>Nematoda</taxon>
        <taxon>Chromadorea</taxon>
        <taxon>Rhabditida</taxon>
        <taxon>Rhabditina</taxon>
        <taxon>Diplogasteromorpha</taxon>
        <taxon>Diplogasteroidea</taxon>
        <taxon>Neodiplogasteridae</taxon>
        <taxon>Pristionchus</taxon>
    </lineage>
</organism>
<keyword evidence="4 5" id="KW-0472">Membrane</keyword>